<dbReference type="GO" id="GO:0005743">
    <property type="term" value="C:mitochondrial inner membrane"/>
    <property type="evidence" value="ECO:0007669"/>
    <property type="project" value="TreeGrafter"/>
</dbReference>
<dbReference type="Pfam" id="PF17862">
    <property type="entry name" value="AAA_lid_3"/>
    <property type="match status" value="1"/>
</dbReference>
<dbReference type="InterPro" id="IPR003960">
    <property type="entry name" value="ATPase_AAA_CS"/>
</dbReference>
<dbReference type="AlphaFoldDB" id="A0AB39Z9G5"/>
<keyword evidence="15" id="KW-1185">Reference proteome</keyword>
<dbReference type="GeneID" id="108010161"/>
<keyword evidence="10" id="KW-0067">ATP-binding</keyword>
<dbReference type="GO" id="GO:0004222">
    <property type="term" value="F:metalloendopeptidase activity"/>
    <property type="evidence" value="ECO:0007669"/>
    <property type="project" value="InterPro"/>
</dbReference>
<evidence type="ECO:0000256" key="12">
    <source>
        <dbReference type="ARBA" id="ARBA00023136"/>
    </source>
</evidence>
<dbReference type="GO" id="GO:0006515">
    <property type="term" value="P:protein quality control for misfolded or incompletely synthesized proteins"/>
    <property type="evidence" value="ECO:0007669"/>
    <property type="project" value="TreeGrafter"/>
</dbReference>
<keyword evidence="8" id="KW-0378">Hydrolase</keyword>
<dbReference type="Proteomes" id="UP001652628">
    <property type="component" value="Chromosome 2R"/>
</dbReference>
<dbReference type="InterPro" id="IPR041569">
    <property type="entry name" value="AAA_lid_3"/>
</dbReference>
<keyword evidence="9" id="KW-0862">Zinc</keyword>
<keyword evidence="7" id="KW-0547">Nucleotide-binding</keyword>
<evidence type="ECO:0000259" key="14">
    <source>
        <dbReference type="SMART" id="SM00382"/>
    </source>
</evidence>
<dbReference type="GO" id="GO:0046872">
    <property type="term" value="F:metal ion binding"/>
    <property type="evidence" value="ECO:0007669"/>
    <property type="project" value="UniProtKB-KW"/>
</dbReference>
<dbReference type="SUPFAM" id="SSF140990">
    <property type="entry name" value="FtsH protease domain-like"/>
    <property type="match status" value="1"/>
</dbReference>
<dbReference type="InterPro" id="IPR005936">
    <property type="entry name" value="FtsH"/>
</dbReference>
<evidence type="ECO:0000256" key="4">
    <source>
        <dbReference type="ARBA" id="ARBA00010550"/>
    </source>
</evidence>
<feature type="transmembrane region" description="Helical" evidence="13">
    <location>
        <begin position="256"/>
        <end position="274"/>
    </location>
</feature>
<name>A0AB39Z9G5_DROSZ</name>
<comment type="cofactor">
    <cofactor evidence="1">
        <name>Zn(2+)</name>
        <dbReference type="ChEBI" id="CHEBI:29105"/>
    </cofactor>
</comment>
<evidence type="ECO:0000256" key="11">
    <source>
        <dbReference type="ARBA" id="ARBA00023049"/>
    </source>
</evidence>
<dbReference type="SUPFAM" id="SSF52540">
    <property type="entry name" value="P-loop containing nucleoside triphosphate hydrolases"/>
    <property type="match status" value="1"/>
</dbReference>
<dbReference type="Pfam" id="PF00004">
    <property type="entry name" value="AAA"/>
    <property type="match status" value="1"/>
</dbReference>
<dbReference type="NCBIfam" id="TIGR01241">
    <property type="entry name" value="FtsH_fam"/>
    <property type="match status" value="1"/>
</dbReference>
<dbReference type="GO" id="GO:0004176">
    <property type="term" value="F:ATP-dependent peptidase activity"/>
    <property type="evidence" value="ECO:0007669"/>
    <property type="project" value="InterPro"/>
</dbReference>
<dbReference type="InterPro" id="IPR037219">
    <property type="entry name" value="Peptidase_M41-like"/>
</dbReference>
<dbReference type="Pfam" id="PF01434">
    <property type="entry name" value="Peptidase_M41"/>
    <property type="match status" value="1"/>
</dbReference>
<dbReference type="PROSITE" id="PS00674">
    <property type="entry name" value="AAA"/>
    <property type="match status" value="1"/>
</dbReference>
<evidence type="ECO:0000256" key="3">
    <source>
        <dbReference type="ARBA" id="ARBA00010044"/>
    </source>
</evidence>
<evidence type="ECO:0000256" key="6">
    <source>
        <dbReference type="ARBA" id="ARBA00022723"/>
    </source>
</evidence>
<dbReference type="RefSeq" id="XP_016930490.3">
    <property type="nucleotide sequence ID" value="XM_017075001.4"/>
</dbReference>
<evidence type="ECO:0000256" key="1">
    <source>
        <dbReference type="ARBA" id="ARBA00001947"/>
    </source>
</evidence>
<evidence type="ECO:0000256" key="7">
    <source>
        <dbReference type="ARBA" id="ARBA00022741"/>
    </source>
</evidence>
<dbReference type="GO" id="GO:0016887">
    <property type="term" value="F:ATP hydrolysis activity"/>
    <property type="evidence" value="ECO:0007669"/>
    <property type="project" value="InterPro"/>
</dbReference>
<dbReference type="Gene3D" id="3.40.50.300">
    <property type="entry name" value="P-loop containing nucleotide triphosphate hydrolases"/>
    <property type="match status" value="1"/>
</dbReference>
<dbReference type="InterPro" id="IPR003959">
    <property type="entry name" value="ATPase_AAA_core"/>
</dbReference>
<organism evidence="15 16">
    <name type="scientific">Drosophila suzukii</name>
    <name type="common">Spotted-wing drosophila fruit fly</name>
    <dbReference type="NCBI Taxonomy" id="28584"/>
    <lineage>
        <taxon>Eukaryota</taxon>
        <taxon>Metazoa</taxon>
        <taxon>Ecdysozoa</taxon>
        <taxon>Arthropoda</taxon>
        <taxon>Hexapoda</taxon>
        <taxon>Insecta</taxon>
        <taxon>Pterygota</taxon>
        <taxon>Neoptera</taxon>
        <taxon>Endopterygota</taxon>
        <taxon>Diptera</taxon>
        <taxon>Brachycera</taxon>
        <taxon>Muscomorpha</taxon>
        <taxon>Ephydroidea</taxon>
        <taxon>Drosophilidae</taxon>
        <taxon>Drosophila</taxon>
        <taxon>Sophophora</taxon>
    </lineage>
</organism>
<keyword evidence="11 16" id="KW-0482">Metalloprotease</keyword>
<comment type="similarity">
    <text evidence="4">In the N-terminal section; belongs to the AAA ATPase family.</text>
</comment>
<keyword evidence="6" id="KW-0479">Metal-binding</keyword>
<evidence type="ECO:0000256" key="2">
    <source>
        <dbReference type="ARBA" id="ARBA00004370"/>
    </source>
</evidence>
<protein>
    <submittedName>
        <fullName evidence="16">ATP-dependent zinc metalloprotease YME1L isoform X5</fullName>
    </submittedName>
</protein>
<comment type="subcellular location">
    <subcellularLocation>
        <location evidence="2">Membrane</location>
    </subcellularLocation>
</comment>
<dbReference type="GO" id="GO:0007005">
    <property type="term" value="P:mitochondrion organization"/>
    <property type="evidence" value="ECO:0007669"/>
    <property type="project" value="TreeGrafter"/>
</dbReference>
<keyword evidence="5" id="KW-0645">Protease</keyword>
<sequence length="738" mass="80960">MFSTTTHSVPYLYLGNFSRKPHYYSVNRTKLHGSASATRLSKSTYASASSRSHDLVLDFRNLLSRSGASLQGMVERAARLNGILDRQMVNEVLAKVTSMLPAMRDVRVTLEEPATQIGRVQLQNYQFEVSLTGAAGAPPTGANVRVIPTKTQGLLRPLFSHQQLKHIRGFKTDRSIEAEQKRNPTMTSRLKNALANSPQRLEGDTSIQAEKLRRLLAKTDDHGYNNAENLKIAFAEGYLAAANAEDSPKSGKTMKYLKTLVVIVVFLGIFLSFFTTSNGSVFRIQLGNQVEVDPEEINVTFDDVKGCDEAKQELKEVVEFLKSPEKFSNLGGKLPKGVLLVGPPGTGKTLLARAVAGEAKVPFFHAAGPEFDEVLVGQGARRVRDLFKAAKARAPCVIFIDEIDSVGAKRTNSVLHPYANQTINQLLSEMDGFHQNAGVIVLGATNRRDDLDQALLRPGRFDVEVVVSTPDFTGRKEILSLYLTKILHDEIDLDMLARGTSGFTGADLENMINQAALRAAIDGAETVSMKHLETARDKVLMGPERKARLPDEEANTITAYHEGGHAIVAFYTKESHPLHKVTIMPRGPSLGHTAYIPEKERYHVTKQQLLAMMDTMMGGRAAEELVFGADKITSGASSDLKQATSIATHMVRDWGMSDKVGLRTIEASKGLGTGDTLGPNTIEAVDAEIKRILSDSYERAKAILRKHTKEHKALAEALLKYETLDADDIKAILNESQT</sequence>
<evidence type="ECO:0000313" key="16">
    <source>
        <dbReference type="RefSeq" id="XP_016930490.3"/>
    </source>
</evidence>
<reference evidence="16" key="1">
    <citation type="submission" date="2025-08" db="UniProtKB">
        <authorList>
            <consortium name="RefSeq"/>
        </authorList>
    </citation>
    <scope>IDENTIFICATION</scope>
</reference>
<evidence type="ECO:0000256" key="5">
    <source>
        <dbReference type="ARBA" id="ARBA00022670"/>
    </source>
</evidence>
<dbReference type="InterPro" id="IPR003593">
    <property type="entry name" value="AAA+_ATPase"/>
</dbReference>
<accession>A0AB39Z9G5</accession>
<dbReference type="Gene3D" id="1.20.58.760">
    <property type="entry name" value="Peptidase M41"/>
    <property type="match status" value="1"/>
</dbReference>
<evidence type="ECO:0000256" key="8">
    <source>
        <dbReference type="ARBA" id="ARBA00022801"/>
    </source>
</evidence>
<gene>
    <name evidence="16" type="primary">YME1L</name>
</gene>
<dbReference type="GO" id="GO:0005524">
    <property type="term" value="F:ATP binding"/>
    <property type="evidence" value="ECO:0007669"/>
    <property type="project" value="UniProtKB-KW"/>
</dbReference>
<dbReference type="PANTHER" id="PTHR23076:SF97">
    <property type="entry name" value="ATP-DEPENDENT ZINC METALLOPROTEASE YME1L1"/>
    <property type="match status" value="1"/>
</dbReference>
<evidence type="ECO:0000256" key="10">
    <source>
        <dbReference type="ARBA" id="ARBA00022840"/>
    </source>
</evidence>
<comment type="similarity">
    <text evidence="3">In the C-terminal section; belongs to the peptidase M41 family.</text>
</comment>
<dbReference type="Gene3D" id="1.10.8.60">
    <property type="match status" value="1"/>
</dbReference>
<evidence type="ECO:0000313" key="15">
    <source>
        <dbReference type="Proteomes" id="UP001652628"/>
    </source>
</evidence>
<dbReference type="InterPro" id="IPR000642">
    <property type="entry name" value="Peptidase_M41"/>
</dbReference>
<dbReference type="HAMAP" id="MF_01458">
    <property type="entry name" value="FtsH"/>
    <property type="match status" value="1"/>
</dbReference>
<dbReference type="InterPro" id="IPR027417">
    <property type="entry name" value="P-loop_NTPase"/>
</dbReference>
<dbReference type="PANTHER" id="PTHR23076">
    <property type="entry name" value="METALLOPROTEASE M41 FTSH"/>
    <property type="match status" value="1"/>
</dbReference>
<proteinExistence type="inferred from homology"/>
<keyword evidence="12 13" id="KW-0472">Membrane</keyword>
<dbReference type="CDD" id="cd19501">
    <property type="entry name" value="RecA-like_FtsH"/>
    <property type="match status" value="1"/>
</dbReference>
<evidence type="ECO:0000256" key="13">
    <source>
        <dbReference type="SAM" id="Phobius"/>
    </source>
</evidence>
<dbReference type="SMART" id="SM00382">
    <property type="entry name" value="AAA"/>
    <property type="match status" value="1"/>
</dbReference>
<evidence type="ECO:0000256" key="9">
    <source>
        <dbReference type="ARBA" id="ARBA00022833"/>
    </source>
</evidence>
<keyword evidence="13" id="KW-0812">Transmembrane</keyword>
<feature type="domain" description="AAA+ ATPase" evidence="14">
    <location>
        <begin position="334"/>
        <end position="471"/>
    </location>
</feature>
<keyword evidence="13" id="KW-1133">Transmembrane helix</keyword>